<dbReference type="Gene3D" id="2.40.30.170">
    <property type="match status" value="1"/>
</dbReference>
<dbReference type="Proteomes" id="UP000245839">
    <property type="component" value="Unassembled WGS sequence"/>
</dbReference>
<dbReference type="AlphaFoldDB" id="A0A2Y9AJM9"/>
<dbReference type="RefSeq" id="WP_245947390.1">
    <property type="nucleotide sequence ID" value="NZ_QGDJ01000003.1"/>
</dbReference>
<dbReference type="Gene3D" id="1.10.287.470">
    <property type="entry name" value="Helix hairpin bin"/>
    <property type="match status" value="1"/>
</dbReference>
<dbReference type="Pfam" id="PF25989">
    <property type="entry name" value="YknX_C"/>
    <property type="match status" value="1"/>
</dbReference>
<accession>A0A2Y9AJM9</accession>
<reference evidence="5 7" key="1">
    <citation type="submission" date="2016-10" db="EMBL/GenBank/DDBJ databases">
        <authorList>
            <person name="Cai Z."/>
        </authorList>
    </citation>
    <scope>NUCLEOTIDE SEQUENCE [LARGE SCALE GENOMIC DNA]</scope>
    <source>
        <strain evidence="5 7">DSM 25227</strain>
    </source>
</reference>
<evidence type="ECO:0000313" key="5">
    <source>
        <dbReference type="EMBL" id="SSA44711.1"/>
    </source>
</evidence>
<keyword evidence="6" id="KW-1185">Reference proteome</keyword>
<evidence type="ECO:0000313" key="6">
    <source>
        <dbReference type="Proteomes" id="UP000245839"/>
    </source>
</evidence>
<dbReference type="EMBL" id="QGDJ01000003">
    <property type="protein sequence ID" value="PWJ20615.1"/>
    <property type="molecule type" value="Genomic_DNA"/>
</dbReference>
<organism evidence="5 7">
    <name type="scientific">Jannaschia seohaensis</name>
    <dbReference type="NCBI Taxonomy" id="475081"/>
    <lineage>
        <taxon>Bacteria</taxon>
        <taxon>Pseudomonadati</taxon>
        <taxon>Pseudomonadota</taxon>
        <taxon>Alphaproteobacteria</taxon>
        <taxon>Rhodobacterales</taxon>
        <taxon>Roseobacteraceae</taxon>
        <taxon>Jannaschia</taxon>
    </lineage>
</organism>
<keyword evidence="2" id="KW-0175">Coiled coil</keyword>
<evidence type="ECO:0000256" key="2">
    <source>
        <dbReference type="ARBA" id="ARBA00023054"/>
    </source>
</evidence>
<protein>
    <submittedName>
        <fullName evidence="5">HlyD family secretion protein</fullName>
    </submittedName>
</protein>
<dbReference type="InterPro" id="IPR050465">
    <property type="entry name" value="UPF0194_transport"/>
</dbReference>
<dbReference type="Gene3D" id="2.40.50.100">
    <property type="match status" value="1"/>
</dbReference>
<evidence type="ECO:0000259" key="3">
    <source>
        <dbReference type="Pfam" id="PF25989"/>
    </source>
</evidence>
<proteinExistence type="predicted"/>
<dbReference type="PANTHER" id="PTHR32347:SF29">
    <property type="entry name" value="UPF0194 MEMBRANE PROTEIN YBHG"/>
    <property type="match status" value="1"/>
</dbReference>
<dbReference type="GO" id="GO:0030313">
    <property type="term" value="C:cell envelope"/>
    <property type="evidence" value="ECO:0007669"/>
    <property type="project" value="UniProtKB-SubCell"/>
</dbReference>
<evidence type="ECO:0000256" key="1">
    <source>
        <dbReference type="ARBA" id="ARBA00004196"/>
    </source>
</evidence>
<dbReference type="Proteomes" id="UP000251571">
    <property type="component" value="Unassembled WGS sequence"/>
</dbReference>
<dbReference type="Gene3D" id="2.40.420.20">
    <property type="match status" value="1"/>
</dbReference>
<feature type="domain" description="YknX-like C-terminal permuted SH3-like" evidence="3">
    <location>
        <begin position="331"/>
        <end position="398"/>
    </location>
</feature>
<evidence type="ECO:0000313" key="7">
    <source>
        <dbReference type="Proteomes" id="UP000251571"/>
    </source>
</evidence>
<dbReference type="InterPro" id="IPR058637">
    <property type="entry name" value="YknX-like_C"/>
</dbReference>
<evidence type="ECO:0000313" key="4">
    <source>
        <dbReference type="EMBL" id="PWJ20615.1"/>
    </source>
</evidence>
<name>A0A2Y9AJM9_9RHOB</name>
<gene>
    <name evidence="4" type="ORF">BCF38_103434</name>
    <name evidence="5" type="ORF">SAMN05421539_103434</name>
</gene>
<reference evidence="4 6" key="2">
    <citation type="submission" date="2018-03" db="EMBL/GenBank/DDBJ databases">
        <title>Genomic Encyclopedia of Archaeal and Bacterial Type Strains, Phase II (KMG-II): from individual species to whole genera.</title>
        <authorList>
            <person name="Goeker M."/>
        </authorList>
    </citation>
    <scope>NUCLEOTIDE SEQUENCE [LARGE SCALE GENOMIC DNA]</scope>
    <source>
        <strain evidence="4 6">DSM 25227</strain>
    </source>
</reference>
<dbReference type="EMBL" id="UETC01000003">
    <property type="protein sequence ID" value="SSA44711.1"/>
    <property type="molecule type" value="Genomic_DNA"/>
</dbReference>
<sequence>MFRSARTVSVALIAALVAGGLIWALLPARVRVDLVAVRRGPMQVTVSAEGITRVRDTWLVTAPVTGEARRSPVHVGDAVTAGETVVAAIEPAEPPFLDARARRLAEAAVVEAEAAVRLAGASLFRAETELMHFEAELDRARALTDRGTLAQAMLEDAEQAALSARAARDVAQSDLDMRRATLARMEAQLEGPETLAFDGSADCCVEITAPRTGVVLDLVDESARLVTAGETLLMIGDPEDLEIHVDLLSNDAIGVVLGTRARVERWGGDTVLDAEVRQIEPSAFTRVSALGIEEQRVPVVLDILSPATERVGLGDRYRVYVTLVTWEGKDVLQVPQSALFRSAGEWALFVEEDGRAAQRSVKVGHMSSDWAEIVSGVPEGARVIAYPGSSIEDGTRIEPRETAAEAS</sequence>
<comment type="subcellular location">
    <subcellularLocation>
        <location evidence="1">Cell envelope</location>
    </subcellularLocation>
</comment>
<dbReference type="PANTHER" id="PTHR32347">
    <property type="entry name" value="EFFLUX SYSTEM COMPONENT YKNX-RELATED"/>
    <property type="match status" value="1"/>
</dbReference>